<dbReference type="InterPro" id="IPR026881">
    <property type="entry name" value="WYL_dom"/>
</dbReference>
<name>A0A6M1TW73_9RHOB</name>
<protein>
    <submittedName>
        <fullName evidence="3">YafY family transcriptional regulator</fullName>
    </submittedName>
</protein>
<sequence>MRRTDRLFDLIQILRDGRLHTARDMAGRLEVSTRTLWRDMATLIAGGLPVEGERGVGYILREPITLPPLTLTEEETEALILALRLLAEGADPGMAGAVERLSGKIMAVLPASRATRAEPPVWIFPGEEALAAARHLPDLRRAIRLGAVMELAYADGEGRKSRREVRPLVLEFWGRVWTLAAWCETRGDFRSFRVDRIASLHDTGRVQAPEAGRDLAAWRARMGISG</sequence>
<keyword evidence="4" id="KW-1185">Reference proteome</keyword>
<feature type="domain" description="Helix-turn-helix type 11" evidence="1">
    <location>
        <begin position="6"/>
        <end position="59"/>
    </location>
</feature>
<gene>
    <name evidence="3" type="ORF">G5V65_16975</name>
</gene>
<dbReference type="InterPro" id="IPR036390">
    <property type="entry name" value="WH_DNA-bd_sf"/>
</dbReference>
<dbReference type="AlphaFoldDB" id="A0A6M1TW73"/>
<dbReference type="InterPro" id="IPR051534">
    <property type="entry name" value="CBASS_pafABC_assoc_protein"/>
</dbReference>
<proteinExistence type="predicted"/>
<dbReference type="PANTHER" id="PTHR34580">
    <property type="match status" value="1"/>
</dbReference>
<feature type="domain" description="WYL" evidence="2">
    <location>
        <begin position="135"/>
        <end position="200"/>
    </location>
</feature>
<dbReference type="InterPro" id="IPR013196">
    <property type="entry name" value="HTH_11"/>
</dbReference>
<dbReference type="PANTHER" id="PTHR34580:SF3">
    <property type="entry name" value="PROTEIN PAFB"/>
    <property type="match status" value="1"/>
</dbReference>
<dbReference type="Pfam" id="PF08279">
    <property type="entry name" value="HTH_11"/>
    <property type="match status" value="1"/>
</dbReference>
<dbReference type="EMBL" id="JAALFE010000019">
    <property type="protein sequence ID" value="NGQ92588.1"/>
    <property type="molecule type" value="Genomic_DNA"/>
</dbReference>
<dbReference type="RefSeq" id="WP_165052406.1">
    <property type="nucleotide sequence ID" value="NZ_JAALFE010000019.1"/>
</dbReference>
<dbReference type="PROSITE" id="PS52050">
    <property type="entry name" value="WYL"/>
    <property type="match status" value="1"/>
</dbReference>
<evidence type="ECO:0000259" key="2">
    <source>
        <dbReference type="Pfam" id="PF13280"/>
    </source>
</evidence>
<organism evidence="3 4">
    <name type="scientific">Paragemmobacter kunshanensis</name>
    <dbReference type="NCBI Taxonomy" id="2583234"/>
    <lineage>
        <taxon>Bacteria</taxon>
        <taxon>Pseudomonadati</taxon>
        <taxon>Pseudomonadota</taxon>
        <taxon>Alphaproteobacteria</taxon>
        <taxon>Rhodobacterales</taxon>
        <taxon>Paracoccaceae</taxon>
        <taxon>Paragemmobacter</taxon>
    </lineage>
</organism>
<comment type="caution">
    <text evidence="3">The sequence shown here is derived from an EMBL/GenBank/DDBJ whole genome shotgun (WGS) entry which is preliminary data.</text>
</comment>
<evidence type="ECO:0000313" key="3">
    <source>
        <dbReference type="EMBL" id="NGQ92588.1"/>
    </source>
</evidence>
<evidence type="ECO:0000259" key="1">
    <source>
        <dbReference type="Pfam" id="PF08279"/>
    </source>
</evidence>
<dbReference type="Gene3D" id="1.10.10.10">
    <property type="entry name" value="Winged helix-like DNA-binding domain superfamily/Winged helix DNA-binding domain"/>
    <property type="match status" value="1"/>
</dbReference>
<dbReference type="SUPFAM" id="SSF46785">
    <property type="entry name" value="Winged helix' DNA-binding domain"/>
    <property type="match status" value="1"/>
</dbReference>
<evidence type="ECO:0000313" key="4">
    <source>
        <dbReference type="Proteomes" id="UP000474758"/>
    </source>
</evidence>
<dbReference type="Pfam" id="PF13280">
    <property type="entry name" value="WYL"/>
    <property type="match status" value="1"/>
</dbReference>
<reference evidence="3 4" key="1">
    <citation type="submission" date="2020-02" db="EMBL/GenBank/DDBJ databases">
        <title>Rhodobacter translucens sp. nov., a novel bacterium isolated from activated sludge.</title>
        <authorList>
            <person name="Liu J."/>
        </authorList>
    </citation>
    <scope>NUCLEOTIDE SEQUENCE [LARGE SCALE GENOMIC DNA]</scope>
    <source>
        <strain evidence="3 4">HX-7-19</strain>
    </source>
</reference>
<dbReference type="Proteomes" id="UP000474758">
    <property type="component" value="Unassembled WGS sequence"/>
</dbReference>
<accession>A0A6M1TW73</accession>
<dbReference type="InterPro" id="IPR036388">
    <property type="entry name" value="WH-like_DNA-bd_sf"/>
</dbReference>